<dbReference type="Proteomes" id="UP001159363">
    <property type="component" value="Chromosome 1"/>
</dbReference>
<evidence type="ECO:0000313" key="3">
    <source>
        <dbReference type="EMBL" id="KAJ8896353.1"/>
    </source>
</evidence>
<sequence>MNKTTAKELMDIWILPISRREPADKLILKSRNFKFTEGSSKEFINVFENTINKLKSSGGRISNAEIITLPFSSMPKSYNAVMRAIDISFSKHPENIDLNHKNNGKVIKQVMKKEKACLSSRWKNKDVNDSGNKTQANVPFRFNCYSCGCKGHKKSECKFSLRRRNISSTSDHQRCEPDGGTTFVAVNRDQNVNKQCLVSNSSSISFVMDS</sequence>
<evidence type="ECO:0000259" key="2">
    <source>
        <dbReference type="PROSITE" id="PS50158"/>
    </source>
</evidence>
<dbReference type="EMBL" id="JARBHB010000001">
    <property type="protein sequence ID" value="KAJ8896353.1"/>
    <property type="molecule type" value="Genomic_DNA"/>
</dbReference>
<reference evidence="3 4" key="1">
    <citation type="submission" date="2023-02" db="EMBL/GenBank/DDBJ databases">
        <title>LHISI_Scaffold_Assembly.</title>
        <authorList>
            <person name="Stuart O.P."/>
            <person name="Cleave R."/>
            <person name="Magrath M.J.L."/>
            <person name="Mikheyev A.S."/>
        </authorList>
    </citation>
    <scope>NUCLEOTIDE SEQUENCE [LARGE SCALE GENOMIC DNA]</scope>
    <source>
        <strain evidence="3">Daus_M_001</strain>
        <tissue evidence="3">Leg muscle</tissue>
    </source>
</reference>
<keyword evidence="4" id="KW-1185">Reference proteome</keyword>
<organism evidence="3 4">
    <name type="scientific">Dryococelus australis</name>
    <dbReference type="NCBI Taxonomy" id="614101"/>
    <lineage>
        <taxon>Eukaryota</taxon>
        <taxon>Metazoa</taxon>
        <taxon>Ecdysozoa</taxon>
        <taxon>Arthropoda</taxon>
        <taxon>Hexapoda</taxon>
        <taxon>Insecta</taxon>
        <taxon>Pterygota</taxon>
        <taxon>Neoptera</taxon>
        <taxon>Polyneoptera</taxon>
        <taxon>Phasmatodea</taxon>
        <taxon>Verophasmatodea</taxon>
        <taxon>Anareolatae</taxon>
        <taxon>Phasmatidae</taxon>
        <taxon>Eurycanthinae</taxon>
        <taxon>Dryococelus</taxon>
    </lineage>
</organism>
<accession>A0ABQ9II32</accession>
<keyword evidence="1" id="KW-0863">Zinc-finger</keyword>
<gene>
    <name evidence="3" type="ORF">PR048_001697</name>
</gene>
<keyword evidence="1" id="KW-0479">Metal-binding</keyword>
<dbReference type="InterPro" id="IPR001878">
    <property type="entry name" value="Znf_CCHC"/>
</dbReference>
<evidence type="ECO:0000313" key="4">
    <source>
        <dbReference type="Proteomes" id="UP001159363"/>
    </source>
</evidence>
<evidence type="ECO:0000256" key="1">
    <source>
        <dbReference type="PROSITE-ProRule" id="PRU00047"/>
    </source>
</evidence>
<keyword evidence="1" id="KW-0862">Zinc</keyword>
<proteinExistence type="predicted"/>
<name>A0ABQ9II32_9NEOP</name>
<comment type="caution">
    <text evidence="3">The sequence shown here is derived from an EMBL/GenBank/DDBJ whole genome shotgun (WGS) entry which is preliminary data.</text>
</comment>
<dbReference type="PROSITE" id="PS50158">
    <property type="entry name" value="ZF_CCHC"/>
    <property type="match status" value="1"/>
</dbReference>
<feature type="domain" description="CCHC-type" evidence="2">
    <location>
        <begin position="144"/>
        <end position="158"/>
    </location>
</feature>
<dbReference type="Pfam" id="PF14223">
    <property type="entry name" value="Retrotran_gag_2"/>
    <property type="match status" value="1"/>
</dbReference>
<protein>
    <recommendedName>
        <fullName evidence="2">CCHC-type domain-containing protein</fullName>
    </recommendedName>
</protein>